<reference evidence="10 11" key="1">
    <citation type="submission" date="2019-08" db="EMBL/GenBank/DDBJ databases">
        <authorList>
            <person name="Alioto T."/>
            <person name="Alioto T."/>
            <person name="Gomez Garrido J."/>
        </authorList>
    </citation>
    <scope>NUCLEOTIDE SEQUENCE [LARGE SCALE GENOMIC DNA]</scope>
</reference>
<keyword evidence="11" id="KW-1185">Reference proteome</keyword>
<dbReference type="AlphaFoldDB" id="A0A5E4M446"/>
<dbReference type="PROSITE" id="PS00139">
    <property type="entry name" value="THIOL_PROTEASE_CYS"/>
    <property type="match status" value="1"/>
</dbReference>
<keyword evidence="5" id="KW-0788">Thiol protease</keyword>
<dbReference type="EMBL" id="CABPRJ010000054">
    <property type="protein sequence ID" value="VVC26946.1"/>
    <property type="molecule type" value="Genomic_DNA"/>
</dbReference>
<dbReference type="InterPro" id="IPR013128">
    <property type="entry name" value="Peptidase_C1A"/>
</dbReference>
<dbReference type="Gene3D" id="3.90.70.10">
    <property type="entry name" value="Cysteine proteinases"/>
    <property type="match status" value="1"/>
</dbReference>
<feature type="chain" id="PRO_5023111146" evidence="8">
    <location>
        <begin position="21"/>
        <end position="338"/>
    </location>
</feature>
<dbReference type="CDD" id="cd02620">
    <property type="entry name" value="Peptidase_C1A_CathepsinB"/>
    <property type="match status" value="1"/>
</dbReference>
<keyword evidence="4" id="KW-0378">Hydrolase</keyword>
<dbReference type="Pfam" id="PF08127">
    <property type="entry name" value="Propeptide_C1"/>
    <property type="match status" value="1"/>
</dbReference>
<evidence type="ECO:0000256" key="7">
    <source>
        <dbReference type="ARBA" id="ARBA00023157"/>
    </source>
</evidence>
<proteinExistence type="inferred from homology"/>
<sequence length="338" mass="38136">MARIILSFFVIILSIYLTEQTYFLKQEYIDNINHVASTWKAGMNFDPDTSEEYLTGLLGSKGVVRDVSKIKSRLKTHDSAYKTNMKIPKYFDSRLFWRHCTTIGEVRDQGNCGSCWAFGTTGAFADRLCIATNGEFNQLISAEELAFCCHLCGNGCNGGYPIKAWTYFKYHGIVSGGNYNTTDGCQPYKISPCLHHEEGETACDKRPMAKNQKCIKTCYGDNSLDYSNDHKYTRDAYNLAYETIQKDIIAYGPIEASFDVYDDFFNYKSGVYVKSENATYKGGHAVKLIGWGVEHGVDYWLLVNSWGYKWGNNGLFKIRRGTNECEIDDSTTGGVPVV</sequence>
<feature type="domain" description="Peptidase C1A papain C-terminal" evidence="9">
    <location>
        <begin position="87"/>
        <end position="335"/>
    </location>
</feature>
<keyword evidence="2" id="KW-0645">Protease</keyword>
<dbReference type="SMART" id="SM00645">
    <property type="entry name" value="Pept_C1"/>
    <property type="match status" value="1"/>
</dbReference>
<dbReference type="InterPro" id="IPR000668">
    <property type="entry name" value="Peptidase_C1A_C"/>
</dbReference>
<organism evidence="10 11">
    <name type="scientific">Cinara cedri</name>
    <dbReference type="NCBI Taxonomy" id="506608"/>
    <lineage>
        <taxon>Eukaryota</taxon>
        <taxon>Metazoa</taxon>
        <taxon>Ecdysozoa</taxon>
        <taxon>Arthropoda</taxon>
        <taxon>Hexapoda</taxon>
        <taxon>Insecta</taxon>
        <taxon>Pterygota</taxon>
        <taxon>Neoptera</taxon>
        <taxon>Paraneoptera</taxon>
        <taxon>Hemiptera</taxon>
        <taxon>Sternorrhyncha</taxon>
        <taxon>Aphidomorpha</taxon>
        <taxon>Aphidoidea</taxon>
        <taxon>Aphididae</taxon>
        <taxon>Lachninae</taxon>
        <taxon>Cinara</taxon>
    </lineage>
</organism>
<dbReference type="GO" id="GO:0006508">
    <property type="term" value="P:proteolysis"/>
    <property type="evidence" value="ECO:0007669"/>
    <property type="project" value="UniProtKB-KW"/>
</dbReference>
<name>A0A5E4M446_9HEMI</name>
<feature type="signal peptide" evidence="8">
    <location>
        <begin position="1"/>
        <end position="20"/>
    </location>
</feature>
<evidence type="ECO:0000256" key="8">
    <source>
        <dbReference type="SAM" id="SignalP"/>
    </source>
</evidence>
<dbReference type="SUPFAM" id="SSF54001">
    <property type="entry name" value="Cysteine proteinases"/>
    <property type="match status" value="1"/>
</dbReference>
<evidence type="ECO:0000256" key="4">
    <source>
        <dbReference type="ARBA" id="ARBA00022801"/>
    </source>
</evidence>
<evidence type="ECO:0000259" key="9">
    <source>
        <dbReference type="SMART" id="SM00645"/>
    </source>
</evidence>
<gene>
    <name evidence="10" type="ORF">CINCED_3A020461</name>
</gene>
<comment type="similarity">
    <text evidence="1">Belongs to the peptidase C1 family.</text>
</comment>
<keyword evidence="6" id="KW-0865">Zymogen</keyword>
<dbReference type="Proteomes" id="UP000325440">
    <property type="component" value="Unassembled WGS sequence"/>
</dbReference>
<evidence type="ECO:0000313" key="10">
    <source>
        <dbReference type="EMBL" id="VVC26946.1"/>
    </source>
</evidence>
<evidence type="ECO:0000313" key="11">
    <source>
        <dbReference type="Proteomes" id="UP000325440"/>
    </source>
</evidence>
<dbReference type="PANTHER" id="PTHR12411">
    <property type="entry name" value="CYSTEINE PROTEASE FAMILY C1-RELATED"/>
    <property type="match status" value="1"/>
</dbReference>
<dbReference type="OrthoDB" id="640249at2759"/>
<dbReference type="PROSITE" id="PS00639">
    <property type="entry name" value="THIOL_PROTEASE_HIS"/>
    <property type="match status" value="1"/>
</dbReference>
<dbReference type="FunFam" id="3.90.70.10:FF:000031">
    <property type="entry name" value="Cathepsin B"/>
    <property type="match status" value="1"/>
</dbReference>
<dbReference type="InterPro" id="IPR012599">
    <property type="entry name" value="Propeptide_C1A"/>
</dbReference>
<dbReference type="Pfam" id="PF00112">
    <property type="entry name" value="Peptidase_C1"/>
    <property type="match status" value="1"/>
</dbReference>
<dbReference type="InterPro" id="IPR038765">
    <property type="entry name" value="Papain-like_cys_pep_sf"/>
</dbReference>
<evidence type="ECO:0000256" key="6">
    <source>
        <dbReference type="ARBA" id="ARBA00023145"/>
    </source>
</evidence>
<dbReference type="InterPro" id="IPR000169">
    <property type="entry name" value="Pept_cys_AS"/>
</dbReference>
<keyword evidence="7" id="KW-1015">Disulfide bond</keyword>
<evidence type="ECO:0000256" key="2">
    <source>
        <dbReference type="ARBA" id="ARBA00022670"/>
    </source>
</evidence>
<dbReference type="GO" id="GO:0004197">
    <property type="term" value="F:cysteine-type endopeptidase activity"/>
    <property type="evidence" value="ECO:0007669"/>
    <property type="project" value="InterPro"/>
</dbReference>
<dbReference type="PRINTS" id="PR00705">
    <property type="entry name" value="PAPAIN"/>
</dbReference>
<evidence type="ECO:0000256" key="3">
    <source>
        <dbReference type="ARBA" id="ARBA00022729"/>
    </source>
</evidence>
<dbReference type="InterPro" id="IPR025660">
    <property type="entry name" value="Pept_his_AS"/>
</dbReference>
<evidence type="ECO:0000256" key="5">
    <source>
        <dbReference type="ARBA" id="ARBA00022807"/>
    </source>
</evidence>
<evidence type="ECO:0000256" key="1">
    <source>
        <dbReference type="ARBA" id="ARBA00008455"/>
    </source>
</evidence>
<protein>
    <submittedName>
        <fullName evidence="10">Cysteine peptidase, cysteine active site,Peptidase C1A, papain C-terminal,Peptidase C1A</fullName>
    </submittedName>
</protein>
<accession>A0A5E4M446</accession>
<keyword evidence="3 8" id="KW-0732">Signal</keyword>